<dbReference type="Pfam" id="PF16543">
    <property type="entry name" value="DFRP_C"/>
    <property type="match status" value="1"/>
</dbReference>
<feature type="compositionally biased region" description="Acidic residues" evidence="1">
    <location>
        <begin position="103"/>
        <end position="129"/>
    </location>
</feature>
<reference evidence="3 4" key="1">
    <citation type="submission" date="2011-07" db="EMBL/GenBank/DDBJ databases">
        <authorList>
            <person name="Coyne R."/>
            <person name="Brami D."/>
            <person name="Johnson J."/>
            <person name="Hostetler J."/>
            <person name="Hannick L."/>
            <person name="Clark T."/>
            <person name="Cassidy-Hanley D."/>
            <person name="Inman J."/>
        </authorList>
    </citation>
    <scope>NUCLEOTIDE SEQUENCE [LARGE SCALE GENOMIC DNA]</scope>
    <source>
        <strain evidence="3 4">G5</strain>
    </source>
</reference>
<evidence type="ECO:0000313" key="3">
    <source>
        <dbReference type="EMBL" id="EGR30542.1"/>
    </source>
</evidence>
<feature type="domain" description="ZC3H15/TMA46 family C-terminal" evidence="2">
    <location>
        <begin position="50"/>
        <end position="118"/>
    </location>
</feature>
<dbReference type="GeneID" id="14906654"/>
<keyword evidence="4" id="KW-1185">Reference proteome</keyword>
<dbReference type="OrthoDB" id="300065at2759"/>
<dbReference type="InParanoid" id="G0QW61"/>
<evidence type="ECO:0000256" key="1">
    <source>
        <dbReference type="SAM" id="MobiDB-lite"/>
    </source>
</evidence>
<accession>G0QW61</accession>
<evidence type="ECO:0000259" key="2">
    <source>
        <dbReference type="Pfam" id="PF16543"/>
    </source>
</evidence>
<dbReference type="AlphaFoldDB" id="G0QW61"/>
<dbReference type="InterPro" id="IPR032378">
    <property type="entry name" value="ZC3H15/TMA46_C"/>
</dbReference>
<proteinExistence type="predicted"/>
<evidence type="ECO:0000313" key="4">
    <source>
        <dbReference type="Proteomes" id="UP000008983"/>
    </source>
</evidence>
<protein>
    <submittedName>
        <fullName evidence="3">RWD repeat protein</fullName>
    </submittedName>
</protein>
<dbReference type="InterPro" id="IPR040213">
    <property type="entry name" value="GIR2-like"/>
</dbReference>
<gene>
    <name evidence="3" type="ORF">IMG5_129600</name>
</gene>
<feature type="region of interest" description="Disordered" evidence="1">
    <location>
        <begin position="95"/>
        <end position="129"/>
    </location>
</feature>
<dbReference type="EMBL" id="GL983981">
    <property type="protein sequence ID" value="EGR30542.1"/>
    <property type="molecule type" value="Genomic_DNA"/>
</dbReference>
<sequence>MNRNQGNLLVFEIIEGVREWIQTNIIDLILQQKEQAVEKQKIIYHRPTFDTYTPCTIENFLVWKAKFDDELNKLKVKQQKEEELRLSGKQFFLKNKGEIKEPEPEEEEEEEEDEDYDQQEDAEYEEFKK</sequence>
<organism evidence="3 4">
    <name type="scientific">Ichthyophthirius multifiliis</name>
    <name type="common">White spot disease agent</name>
    <name type="synonym">Ich</name>
    <dbReference type="NCBI Taxonomy" id="5932"/>
    <lineage>
        <taxon>Eukaryota</taxon>
        <taxon>Sar</taxon>
        <taxon>Alveolata</taxon>
        <taxon>Ciliophora</taxon>
        <taxon>Intramacronucleata</taxon>
        <taxon>Oligohymenophorea</taxon>
        <taxon>Hymenostomatida</taxon>
        <taxon>Ophryoglenina</taxon>
        <taxon>Ichthyophthirius</taxon>
    </lineage>
</organism>
<name>G0QW61_ICHMU</name>
<dbReference type="STRING" id="857967.G0QW61"/>
<dbReference type="RefSeq" id="XP_004032129.1">
    <property type="nucleotide sequence ID" value="XM_004032081.1"/>
</dbReference>
<dbReference type="Proteomes" id="UP000008983">
    <property type="component" value="Unassembled WGS sequence"/>
</dbReference>
<dbReference type="PANTHER" id="PTHR12292">
    <property type="entry name" value="RWD DOMAIN-CONTAINING PROTEIN"/>
    <property type="match status" value="1"/>
</dbReference>